<gene>
    <name evidence="2" type="ORF">S06H3_26684</name>
</gene>
<dbReference type="CDD" id="cd00077">
    <property type="entry name" value="HDc"/>
    <property type="match status" value="1"/>
</dbReference>
<evidence type="ECO:0000259" key="1">
    <source>
        <dbReference type="Pfam" id="PF01966"/>
    </source>
</evidence>
<dbReference type="InterPro" id="IPR006675">
    <property type="entry name" value="HDIG_dom"/>
</dbReference>
<dbReference type="SUPFAM" id="SSF109604">
    <property type="entry name" value="HD-domain/PDEase-like"/>
    <property type="match status" value="1"/>
</dbReference>
<dbReference type="InterPro" id="IPR052722">
    <property type="entry name" value="PgpH_phosphodiesterase"/>
</dbReference>
<proteinExistence type="predicted"/>
<accession>X1NV58</accession>
<dbReference type="InterPro" id="IPR003607">
    <property type="entry name" value="HD/PDEase_dom"/>
</dbReference>
<dbReference type="InterPro" id="IPR006674">
    <property type="entry name" value="HD_domain"/>
</dbReference>
<name>X1NV58_9ZZZZ</name>
<dbReference type="NCBIfam" id="TIGR00277">
    <property type="entry name" value="HDIG"/>
    <property type="match status" value="1"/>
</dbReference>
<dbReference type="Gene3D" id="1.10.3210.10">
    <property type="entry name" value="Hypothetical protein af1432"/>
    <property type="match status" value="1"/>
</dbReference>
<feature type="domain" description="HD" evidence="1">
    <location>
        <begin position="1"/>
        <end position="121"/>
    </location>
</feature>
<sequence>VAALYHDLGKMKRPEYFYENQKDIENIHDRLNPSMSRHIISNHIKDGLEMAVKNKIPRKVLNIISQHHGNSIITYFYEKQKDRETVTNSSPNGLKEHFRYPARRPQSKEAAILMLADSTEAAVRSIDKMTPKKIEQMISDIFEDRLKDGQLNESDMTIKEVNTVKGTLVDGLMSIYHSRLSYTESNSKTKADLEAKVETK</sequence>
<organism evidence="2">
    <name type="scientific">marine sediment metagenome</name>
    <dbReference type="NCBI Taxonomy" id="412755"/>
    <lineage>
        <taxon>unclassified sequences</taxon>
        <taxon>metagenomes</taxon>
        <taxon>ecological metagenomes</taxon>
    </lineage>
</organism>
<dbReference type="AlphaFoldDB" id="X1NV58"/>
<dbReference type="PANTHER" id="PTHR36442:SF1">
    <property type="entry name" value="CYCLIC-DI-AMP PHOSPHODIESTERASE PGPH"/>
    <property type="match status" value="1"/>
</dbReference>
<reference evidence="2" key="1">
    <citation type="journal article" date="2014" name="Front. Microbiol.">
        <title>High frequency of phylogenetically diverse reductive dehalogenase-homologous genes in deep subseafloor sedimentary metagenomes.</title>
        <authorList>
            <person name="Kawai M."/>
            <person name="Futagami T."/>
            <person name="Toyoda A."/>
            <person name="Takaki Y."/>
            <person name="Nishi S."/>
            <person name="Hori S."/>
            <person name="Arai W."/>
            <person name="Tsubouchi T."/>
            <person name="Morono Y."/>
            <person name="Uchiyama I."/>
            <person name="Ito T."/>
            <person name="Fujiyama A."/>
            <person name="Inagaki F."/>
            <person name="Takami H."/>
        </authorList>
    </citation>
    <scope>NUCLEOTIDE SEQUENCE</scope>
    <source>
        <strain evidence="2">Expedition CK06-06</strain>
    </source>
</reference>
<comment type="caution">
    <text evidence="2">The sequence shown here is derived from an EMBL/GenBank/DDBJ whole genome shotgun (WGS) entry which is preliminary data.</text>
</comment>
<protein>
    <recommendedName>
        <fullName evidence="1">HD domain-containing protein</fullName>
    </recommendedName>
</protein>
<dbReference type="PANTHER" id="PTHR36442">
    <property type="entry name" value="CYCLIC-DI-AMP PHOSPHODIESTERASE PGPH"/>
    <property type="match status" value="1"/>
</dbReference>
<feature type="non-terminal residue" evidence="2">
    <location>
        <position position="1"/>
    </location>
</feature>
<dbReference type="Pfam" id="PF01966">
    <property type="entry name" value="HD"/>
    <property type="match status" value="1"/>
</dbReference>
<evidence type="ECO:0000313" key="2">
    <source>
        <dbReference type="EMBL" id="GAI30675.1"/>
    </source>
</evidence>
<dbReference type="EMBL" id="BARV01015443">
    <property type="protein sequence ID" value="GAI30675.1"/>
    <property type="molecule type" value="Genomic_DNA"/>
</dbReference>